<dbReference type="GO" id="GO:0070404">
    <property type="term" value="F:NADH binding"/>
    <property type="evidence" value="ECO:0007669"/>
    <property type="project" value="TreeGrafter"/>
</dbReference>
<dbReference type="PANTHER" id="PTHR15104:SF0">
    <property type="entry name" value="DIHYDROPTERIDINE REDUCTASE"/>
    <property type="match status" value="1"/>
</dbReference>
<comment type="similarity">
    <text evidence="1">Belongs to the short-chain dehydrogenases/reductases (SDR) family.</text>
</comment>
<dbReference type="EMBL" id="HBIM01009300">
    <property type="protein sequence ID" value="CAE0410387.1"/>
    <property type="molecule type" value="Transcribed_RNA"/>
</dbReference>
<dbReference type="Gene3D" id="3.40.50.720">
    <property type="entry name" value="NAD(P)-binding Rossmann-like Domain"/>
    <property type="match status" value="1"/>
</dbReference>
<evidence type="ECO:0000256" key="1">
    <source>
        <dbReference type="ARBA" id="ARBA00006484"/>
    </source>
</evidence>
<name>A0A7S3L507_9STRA</name>
<dbReference type="PROSITE" id="PS00061">
    <property type="entry name" value="ADH_SHORT"/>
    <property type="match status" value="1"/>
</dbReference>
<protein>
    <recommendedName>
        <fullName evidence="6">NAD-dependent epimerase/dehydratase domain-containing protein</fullName>
    </recommendedName>
</protein>
<dbReference type="GO" id="GO:0004155">
    <property type="term" value="F:6,7-dihydropteridine reductase activity"/>
    <property type="evidence" value="ECO:0007669"/>
    <property type="project" value="TreeGrafter"/>
</dbReference>
<keyword evidence="4" id="KW-0560">Oxidoreductase</keyword>
<comment type="subunit">
    <text evidence="2">Homodimer.</text>
</comment>
<accession>A0A7S3L507</accession>
<dbReference type="GO" id="GO:0005737">
    <property type="term" value="C:cytoplasm"/>
    <property type="evidence" value="ECO:0007669"/>
    <property type="project" value="TreeGrafter"/>
</dbReference>
<evidence type="ECO:0000313" key="5">
    <source>
        <dbReference type="EMBL" id="CAE0410387.1"/>
    </source>
</evidence>
<dbReference type="SUPFAM" id="SSF51735">
    <property type="entry name" value="NAD(P)-binding Rossmann-fold domains"/>
    <property type="match status" value="1"/>
</dbReference>
<evidence type="ECO:0000256" key="3">
    <source>
        <dbReference type="ARBA" id="ARBA00022857"/>
    </source>
</evidence>
<evidence type="ECO:0000256" key="2">
    <source>
        <dbReference type="ARBA" id="ARBA00011738"/>
    </source>
</evidence>
<dbReference type="InterPro" id="IPR036291">
    <property type="entry name" value="NAD(P)-bd_dom_sf"/>
</dbReference>
<sequence length="326" mass="35045">MMMMNRLRFSLRPVSRLYYATSEHTRTLSSRAASKASATNHPPKTALVLGSSGALGSSVSHYLSREMGMQVIGADIFELPTDLDLGWELDAFVQLPEKATISELSVALYEGLHRVLDESDLQTAHMHKHGGLLDAIVCANGGWQGDPPTPFPVRDDDHDKSQQHIYEAAAVLEHMVSVNLNPVLAASLCTQYCCTPGALVVVMGATAALSPTPGMMGYGVSKAAVHHVVQTLGSLSPRGMSKIQKGTRHKTNPHFPTVVGILPSTLDTPGNRRAMPDADTRKWTHPTDISAQIGTWLAQPSLRPAAGSLVKVQSDGEGKAIFELVR</sequence>
<dbReference type="PANTHER" id="PTHR15104">
    <property type="entry name" value="DIHYDROPTERIDINE REDUCTASE"/>
    <property type="match status" value="1"/>
</dbReference>
<dbReference type="InterPro" id="IPR020904">
    <property type="entry name" value="Sc_DH/Rdtase_CS"/>
</dbReference>
<reference evidence="5" key="1">
    <citation type="submission" date="2021-01" db="EMBL/GenBank/DDBJ databases">
        <authorList>
            <person name="Corre E."/>
            <person name="Pelletier E."/>
            <person name="Niang G."/>
            <person name="Scheremetjew M."/>
            <person name="Finn R."/>
            <person name="Kale V."/>
            <person name="Holt S."/>
            <person name="Cochrane G."/>
            <person name="Meng A."/>
            <person name="Brown T."/>
            <person name="Cohen L."/>
        </authorList>
    </citation>
    <scope>NUCLEOTIDE SEQUENCE</scope>
    <source>
        <strain evidence="5">CCMP127</strain>
    </source>
</reference>
<evidence type="ECO:0000256" key="4">
    <source>
        <dbReference type="ARBA" id="ARBA00023002"/>
    </source>
</evidence>
<proteinExistence type="inferred from homology"/>
<gene>
    <name evidence="5" type="ORF">ACOF00016_LOCUS7875</name>
</gene>
<dbReference type="GO" id="GO:0070402">
    <property type="term" value="F:NADPH binding"/>
    <property type="evidence" value="ECO:0007669"/>
    <property type="project" value="TreeGrafter"/>
</dbReference>
<dbReference type="GO" id="GO:0006559">
    <property type="term" value="P:L-phenylalanine catabolic process"/>
    <property type="evidence" value="ECO:0007669"/>
    <property type="project" value="TreeGrafter"/>
</dbReference>
<dbReference type="AlphaFoldDB" id="A0A7S3L507"/>
<organism evidence="5">
    <name type="scientific">Amphora coffeiformis</name>
    <dbReference type="NCBI Taxonomy" id="265554"/>
    <lineage>
        <taxon>Eukaryota</taxon>
        <taxon>Sar</taxon>
        <taxon>Stramenopiles</taxon>
        <taxon>Ochrophyta</taxon>
        <taxon>Bacillariophyta</taxon>
        <taxon>Bacillariophyceae</taxon>
        <taxon>Bacillariophycidae</taxon>
        <taxon>Thalassiophysales</taxon>
        <taxon>Catenulaceae</taxon>
        <taxon>Amphora</taxon>
    </lineage>
</organism>
<evidence type="ECO:0008006" key="6">
    <source>
        <dbReference type="Google" id="ProtNLM"/>
    </source>
</evidence>
<keyword evidence="3" id="KW-0521">NADP</keyword>
<dbReference type="GO" id="GO:0006729">
    <property type="term" value="P:tetrahydrobiopterin biosynthetic process"/>
    <property type="evidence" value="ECO:0007669"/>
    <property type="project" value="TreeGrafter"/>
</dbReference>